<evidence type="ECO:0000256" key="4">
    <source>
        <dbReference type="ARBA" id="ARBA00037770"/>
    </source>
</evidence>
<dbReference type="GO" id="GO:0005525">
    <property type="term" value="F:GTP binding"/>
    <property type="evidence" value="ECO:0007669"/>
    <property type="project" value="UniProtKB-KW"/>
</dbReference>
<organism evidence="8 9">
    <name type="scientific">Nematostella vectensis</name>
    <name type="common">Starlet sea anemone</name>
    <dbReference type="NCBI Taxonomy" id="45351"/>
    <lineage>
        <taxon>Eukaryota</taxon>
        <taxon>Metazoa</taxon>
        <taxon>Cnidaria</taxon>
        <taxon>Anthozoa</taxon>
        <taxon>Hexacorallia</taxon>
        <taxon>Actiniaria</taxon>
        <taxon>Edwardsiidae</taxon>
        <taxon>Nematostella</taxon>
    </lineage>
</organism>
<dbReference type="AlphaFoldDB" id="A7SBP5"/>
<evidence type="ECO:0000259" key="7">
    <source>
        <dbReference type="PROSITE" id="PS51721"/>
    </source>
</evidence>
<protein>
    <recommendedName>
        <fullName evidence="5">Guanine nucleotide-binding protein-like 1</fullName>
    </recommendedName>
</protein>
<feature type="compositionally biased region" description="Acidic residues" evidence="6">
    <location>
        <begin position="401"/>
        <end position="413"/>
    </location>
</feature>
<evidence type="ECO:0000313" key="8">
    <source>
        <dbReference type="EMBL" id="EDO38877.1"/>
    </source>
</evidence>
<dbReference type="InterPro" id="IPR027417">
    <property type="entry name" value="P-loop_NTPase"/>
</dbReference>
<dbReference type="InterPro" id="IPR043358">
    <property type="entry name" value="GNL1-like"/>
</dbReference>
<dbReference type="GO" id="GO:0003924">
    <property type="term" value="F:GTPase activity"/>
    <property type="evidence" value="ECO:0000318"/>
    <property type="project" value="GO_Central"/>
</dbReference>
<dbReference type="PROSITE" id="PS51721">
    <property type="entry name" value="G_CP"/>
    <property type="match status" value="1"/>
</dbReference>
<keyword evidence="1" id="KW-0597">Phosphoprotein</keyword>
<evidence type="ECO:0000256" key="6">
    <source>
        <dbReference type="SAM" id="MobiDB-lite"/>
    </source>
</evidence>
<sequence>MSKEQVENNERKEFQKYLEEIYKHHKQSELSYFEHNLETWRQLWRVLEVSDIIVCLADIRHPALHFSPALYEYVLKDLKKKFILVLNKVDLVSPELVTAWKCYFQSKYEHLSVVCFSSFPKAESERNKEQGKVLSKKQRRKKFNSAVGPRELLAACSKLCGDKDEIDQVHEEVETNDALLTLGFVGHTNVGKSSLLNGLVGKKVVSVSRTPGHTKHFQTIFLTPSVRLCDCPGLVFPSLVDKQLQILSGLFPISQVQEPYTAVGYLAARWPLVHMLKLVLPQDLQEDDNKEVDHKWSAWDICEAWAERRGYMTAKAARRDVYRAANSILRLAVDGKVPMYHYPPGFVQERDKWKDHPDTLALAQVQDQKSESRRQREVDEEVSELRMRLKPHSLQPRDFMESADGDDEDETAEEGGLVSNNPFALLADE</sequence>
<evidence type="ECO:0000256" key="5">
    <source>
        <dbReference type="ARBA" id="ARBA00039902"/>
    </source>
</evidence>
<evidence type="ECO:0000313" key="9">
    <source>
        <dbReference type="Proteomes" id="UP000001593"/>
    </source>
</evidence>
<dbReference type="HOGENOM" id="CLU_013649_3_0_1"/>
<evidence type="ECO:0000256" key="3">
    <source>
        <dbReference type="ARBA" id="ARBA00023134"/>
    </source>
</evidence>
<dbReference type="EMBL" id="DS469617">
    <property type="protein sequence ID" value="EDO38877.1"/>
    <property type="molecule type" value="Genomic_DNA"/>
</dbReference>
<dbReference type="Proteomes" id="UP000001593">
    <property type="component" value="Unassembled WGS sequence"/>
</dbReference>
<proteinExistence type="predicted"/>
<dbReference type="SUPFAM" id="SSF52540">
    <property type="entry name" value="P-loop containing nucleoside triphosphate hydrolases"/>
    <property type="match status" value="1"/>
</dbReference>
<keyword evidence="9" id="KW-1185">Reference proteome</keyword>
<evidence type="ECO:0000256" key="2">
    <source>
        <dbReference type="ARBA" id="ARBA00022741"/>
    </source>
</evidence>
<dbReference type="Pfam" id="PF01926">
    <property type="entry name" value="MMR_HSR1"/>
    <property type="match status" value="1"/>
</dbReference>
<dbReference type="InParanoid" id="A7SBP5"/>
<evidence type="ECO:0000256" key="1">
    <source>
        <dbReference type="ARBA" id="ARBA00022553"/>
    </source>
</evidence>
<dbReference type="PhylomeDB" id="A7SBP5"/>
<accession>A7SBP5</accession>
<dbReference type="CDD" id="cd01857">
    <property type="entry name" value="HSR1_MMR1"/>
    <property type="match status" value="1"/>
</dbReference>
<comment type="function">
    <text evidence="4">Possible regulatory or functional link with the histocompatibility cluster.</text>
</comment>
<dbReference type="InterPro" id="IPR030378">
    <property type="entry name" value="G_CP_dom"/>
</dbReference>
<gene>
    <name evidence="8" type="ORF">NEMVEDRAFT_v1g244161</name>
</gene>
<dbReference type="PANTHER" id="PTHR45709">
    <property type="entry name" value="LARGE SUBUNIT GTPASE 1 HOMOLOG-RELATED"/>
    <property type="match status" value="1"/>
</dbReference>
<dbReference type="OMA" id="CCADIPR"/>
<keyword evidence="3" id="KW-0342">GTP-binding</keyword>
<dbReference type="Gene3D" id="3.40.50.300">
    <property type="entry name" value="P-loop containing nucleotide triphosphate hydrolases"/>
    <property type="match status" value="1"/>
</dbReference>
<dbReference type="STRING" id="45351.A7SBP5"/>
<feature type="compositionally biased region" description="Basic and acidic residues" evidence="6">
    <location>
        <begin position="368"/>
        <end position="387"/>
    </location>
</feature>
<feature type="domain" description="CP-type G" evidence="7">
    <location>
        <begin position="40"/>
        <end position="237"/>
    </location>
</feature>
<name>A7SBP5_NEMVE</name>
<keyword evidence="2" id="KW-0547">Nucleotide-binding</keyword>
<reference evidence="8 9" key="1">
    <citation type="journal article" date="2007" name="Science">
        <title>Sea anemone genome reveals ancestral eumetazoan gene repertoire and genomic organization.</title>
        <authorList>
            <person name="Putnam N.H."/>
            <person name="Srivastava M."/>
            <person name="Hellsten U."/>
            <person name="Dirks B."/>
            <person name="Chapman J."/>
            <person name="Salamov A."/>
            <person name="Terry A."/>
            <person name="Shapiro H."/>
            <person name="Lindquist E."/>
            <person name="Kapitonov V.V."/>
            <person name="Jurka J."/>
            <person name="Genikhovich G."/>
            <person name="Grigoriev I.V."/>
            <person name="Lucas S.M."/>
            <person name="Steele R.E."/>
            <person name="Finnerty J.R."/>
            <person name="Technau U."/>
            <person name="Martindale M.Q."/>
            <person name="Rokhsar D.S."/>
        </authorList>
    </citation>
    <scope>NUCLEOTIDE SEQUENCE [LARGE SCALE GENOMIC DNA]</scope>
    <source>
        <strain evidence="9">CH2 X CH6</strain>
    </source>
</reference>
<dbReference type="eggNOG" id="KOG1424">
    <property type="taxonomic scope" value="Eukaryota"/>
</dbReference>
<dbReference type="PANTHER" id="PTHR45709:SF3">
    <property type="entry name" value="GUANINE NUCLEOTIDE-BINDING PROTEIN-LIKE 1"/>
    <property type="match status" value="1"/>
</dbReference>
<feature type="region of interest" description="Disordered" evidence="6">
    <location>
        <begin position="365"/>
        <end position="429"/>
    </location>
</feature>
<dbReference type="InterPro" id="IPR006073">
    <property type="entry name" value="GTP-bd"/>
</dbReference>